<dbReference type="PANTHER" id="PTHR20939:SF1">
    <property type="entry name" value="SORTING NEXIN-20"/>
    <property type="match status" value="1"/>
</dbReference>
<keyword evidence="9" id="KW-1185">Reference proteome</keyword>
<keyword evidence="2" id="KW-0813">Transport</keyword>
<evidence type="ECO:0000256" key="3">
    <source>
        <dbReference type="ARBA" id="ARBA00022753"/>
    </source>
</evidence>
<keyword evidence="4" id="KW-0653">Protein transport</keyword>
<evidence type="ECO:0000259" key="7">
    <source>
        <dbReference type="PROSITE" id="PS50195"/>
    </source>
</evidence>
<keyword evidence="5" id="KW-0446">Lipid-binding</keyword>
<accession>A0AAW0MJ53</accession>
<comment type="caution">
    <text evidence="8">The sequence shown here is derived from an EMBL/GenBank/DDBJ whole genome shotgun (WGS) entry which is preliminary data.</text>
</comment>
<feature type="domain" description="PX" evidence="7">
    <location>
        <begin position="43"/>
        <end position="127"/>
    </location>
</feature>
<proteinExistence type="predicted"/>
<keyword evidence="3" id="KW-0967">Endosome</keyword>
<evidence type="ECO:0000256" key="1">
    <source>
        <dbReference type="ARBA" id="ARBA00004469"/>
    </source>
</evidence>
<dbReference type="SUPFAM" id="SSF64268">
    <property type="entry name" value="PX domain"/>
    <property type="match status" value="1"/>
</dbReference>
<keyword evidence="6" id="KW-0472">Membrane</keyword>
<gene>
    <name evidence="8" type="ORF">WMY93_032582</name>
</gene>
<evidence type="ECO:0000313" key="9">
    <source>
        <dbReference type="Proteomes" id="UP001460270"/>
    </source>
</evidence>
<evidence type="ECO:0000256" key="6">
    <source>
        <dbReference type="ARBA" id="ARBA00023136"/>
    </source>
</evidence>
<dbReference type="Pfam" id="PF00787">
    <property type="entry name" value="PX"/>
    <property type="match status" value="1"/>
</dbReference>
<dbReference type="GO" id="GO:0015031">
    <property type="term" value="P:protein transport"/>
    <property type="evidence" value="ECO:0007669"/>
    <property type="project" value="UniProtKB-KW"/>
</dbReference>
<dbReference type="PANTHER" id="PTHR20939">
    <property type="entry name" value="SORTING NEXIN 20, 21"/>
    <property type="match status" value="1"/>
</dbReference>
<dbReference type="Gene3D" id="3.30.1520.10">
    <property type="entry name" value="Phox-like domain"/>
    <property type="match status" value="1"/>
</dbReference>
<name>A0AAW0MJ53_9GOBI</name>
<dbReference type="PROSITE" id="PS50195">
    <property type="entry name" value="PX"/>
    <property type="match status" value="1"/>
</dbReference>
<dbReference type="Proteomes" id="UP001460270">
    <property type="component" value="Unassembled WGS sequence"/>
</dbReference>
<protein>
    <recommendedName>
        <fullName evidence="7">PX domain-containing protein</fullName>
    </recommendedName>
</protein>
<dbReference type="EMBL" id="JBBPFD010000051">
    <property type="protein sequence ID" value="KAK7880769.1"/>
    <property type="molecule type" value="Genomic_DNA"/>
</dbReference>
<evidence type="ECO:0000256" key="2">
    <source>
        <dbReference type="ARBA" id="ARBA00022448"/>
    </source>
</evidence>
<dbReference type="GO" id="GO:0031901">
    <property type="term" value="C:early endosome membrane"/>
    <property type="evidence" value="ECO:0007669"/>
    <property type="project" value="UniProtKB-SubCell"/>
</dbReference>
<dbReference type="InterPro" id="IPR036871">
    <property type="entry name" value="PX_dom_sf"/>
</dbReference>
<organism evidence="8 9">
    <name type="scientific">Mugilogobius chulae</name>
    <name type="common">yellowstripe goby</name>
    <dbReference type="NCBI Taxonomy" id="88201"/>
    <lineage>
        <taxon>Eukaryota</taxon>
        <taxon>Metazoa</taxon>
        <taxon>Chordata</taxon>
        <taxon>Craniata</taxon>
        <taxon>Vertebrata</taxon>
        <taxon>Euteleostomi</taxon>
        <taxon>Actinopterygii</taxon>
        <taxon>Neopterygii</taxon>
        <taxon>Teleostei</taxon>
        <taxon>Neoteleostei</taxon>
        <taxon>Acanthomorphata</taxon>
        <taxon>Gobiaria</taxon>
        <taxon>Gobiiformes</taxon>
        <taxon>Gobioidei</taxon>
        <taxon>Gobiidae</taxon>
        <taxon>Gobionellinae</taxon>
        <taxon>Mugilogobius</taxon>
    </lineage>
</organism>
<comment type="subcellular location">
    <subcellularLocation>
        <location evidence="1">Early endosome membrane</location>
        <topology evidence="1">Peripheral membrane protein</topology>
        <orientation evidence="1">Cytoplasmic side</orientation>
    </subcellularLocation>
</comment>
<reference evidence="9" key="1">
    <citation type="submission" date="2024-04" db="EMBL/GenBank/DDBJ databases">
        <title>Salinicola lusitanus LLJ914,a marine bacterium isolated from the Okinawa Trough.</title>
        <authorList>
            <person name="Li J."/>
        </authorList>
    </citation>
    <scope>NUCLEOTIDE SEQUENCE [LARGE SCALE GENOMIC DNA]</scope>
</reference>
<evidence type="ECO:0000313" key="8">
    <source>
        <dbReference type="EMBL" id="KAK7880769.1"/>
    </source>
</evidence>
<dbReference type="GO" id="GO:1901981">
    <property type="term" value="F:phosphatidylinositol phosphate binding"/>
    <property type="evidence" value="ECO:0007669"/>
    <property type="project" value="TreeGrafter"/>
</dbReference>
<sequence length="127" mass="14895">MHRDQGAYRTESIVSYLIPRSSSLTTKELQQNLREEKSRERPHSLLFELPSHRVKETAFSKHVVFEVVIMRSGSFDSHRVSIERRYSDFDKLHQSLLQEFDEELEEITLPRKLLTGNFNPSACWSDG</sequence>
<evidence type="ECO:0000256" key="4">
    <source>
        <dbReference type="ARBA" id="ARBA00022927"/>
    </source>
</evidence>
<dbReference type="AlphaFoldDB" id="A0AAW0MJ53"/>
<dbReference type="InterPro" id="IPR001683">
    <property type="entry name" value="PX_dom"/>
</dbReference>
<dbReference type="InterPro" id="IPR039937">
    <property type="entry name" value="SNX20/SNX21"/>
</dbReference>
<evidence type="ECO:0000256" key="5">
    <source>
        <dbReference type="ARBA" id="ARBA00023121"/>
    </source>
</evidence>